<dbReference type="AlphaFoldDB" id="A0A917L2J0"/>
<dbReference type="Pfam" id="PF00497">
    <property type="entry name" value="SBP_bac_3"/>
    <property type="match status" value="1"/>
</dbReference>
<reference evidence="7" key="1">
    <citation type="journal article" date="2014" name="Int. J. Syst. Evol. Microbiol.">
        <title>Complete genome sequence of Corynebacterium casei LMG S-19264T (=DSM 44701T), isolated from a smear-ripened cheese.</title>
        <authorList>
            <consortium name="US DOE Joint Genome Institute (JGI-PGF)"/>
            <person name="Walter F."/>
            <person name="Albersmeier A."/>
            <person name="Kalinowski J."/>
            <person name="Ruckert C."/>
        </authorList>
    </citation>
    <scope>NUCLEOTIDE SEQUENCE</scope>
    <source>
        <strain evidence="7">CGMCC 4.7272</strain>
    </source>
</reference>
<proteinExistence type="inferred from homology"/>
<dbReference type="InterPro" id="IPR051455">
    <property type="entry name" value="Bact_solute-bind_prot3"/>
</dbReference>
<evidence type="ECO:0000256" key="5">
    <source>
        <dbReference type="SAM" id="Phobius"/>
    </source>
</evidence>
<organism evidence="7 8">
    <name type="scientific">Streptomyces lacrimifluminis</name>
    <dbReference type="NCBI Taxonomy" id="1500077"/>
    <lineage>
        <taxon>Bacteria</taxon>
        <taxon>Bacillati</taxon>
        <taxon>Actinomycetota</taxon>
        <taxon>Actinomycetes</taxon>
        <taxon>Kitasatosporales</taxon>
        <taxon>Streptomycetaceae</taxon>
        <taxon>Streptomyces</taxon>
    </lineage>
</organism>
<reference evidence="7" key="2">
    <citation type="submission" date="2020-09" db="EMBL/GenBank/DDBJ databases">
        <authorList>
            <person name="Sun Q."/>
            <person name="Zhou Y."/>
        </authorList>
    </citation>
    <scope>NUCLEOTIDE SEQUENCE</scope>
    <source>
        <strain evidence="7">CGMCC 4.7272</strain>
    </source>
</reference>
<protein>
    <submittedName>
        <fullName evidence="7">Sugar-binding protein</fullName>
    </submittedName>
</protein>
<evidence type="ECO:0000313" key="8">
    <source>
        <dbReference type="Proteomes" id="UP000625682"/>
    </source>
</evidence>
<dbReference type="GO" id="GO:0005576">
    <property type="term" value="C:extracellular region"/>
    <property type="evidence" value="ECO:0007669"/>
    <property type="project" value="TreeGrafter"/>
</dbReference>
<dbReference type="InterPro" id="IPR018313">
    <property type="entry name" value="SBP_3_CS"/>
</dbReference>
<dbReference type="SUPFAM" id="SSF53850">
    <property type="entry name" value="Periplasmic binding protein-like II"/>
    <property type="match status" value="1"/>
</dbReference>
<dbReference type="PANTHER" id="PTHR30085:SF6">
    <property type="entry name" value="ABC TRANSPORTER GLUTAMINE-BINDING PROTEIN GLNH"/>
    <property type="match status" value="1"/>
</dbReference>
<dbReference type="InterPro" id="IPR001638">
    <property type="entry name" value="Solute-binding_3/MltF_N"/>
</dbReference>
<feature type="transmembrane region" description="Helical" evidence="5">
    <location>
        <begin position="37"/>
        <end position="57"/>
    </location>
</feature>
<evidence type="ECO:0000259" key="6">
    <source>
        <dbReference type="SMART" id="SM00062"/>
    </source>
</evidence>
<comment type="caution">
    <text evidence="7">The sequence shown here is derived from an EMBL/GenBank/DDBJ whole genome shotgun (WGS) entry which is preliminary data.</text>
</comment>
<keyword evidence="5" id="KW-0812">Transmembrane</keyword>
<dbReference type="PANTHER" id="PTHR30085">
    <property type="entry name" value="AMINO ACID ABC TRANSPORTER PERMEASE"/>
    <property type="match status" value="1"/>
</dbReference>
<accession>A0A917L2J0</accession>
<keyword evidence="2" id="KW-0813">Transport</keyword>
<dbReference type="CDD" id="cd13690">
    <property type="entry name" value="PBP2_GluB"/>
    <property type="match status" value="1"/>
</dbReference>
<dbReference type="EMBL" id="BMMU01000013">
    <property type="protein sequence ID" value="GGJ41584.1"/>
    <property type="molecule type" value="Genomic_DNA"/>
</dbReference>
<evidence type="ECO:0000256" key="4">
    <source>
        <dbReference type="RuleBase" id="RU003744"/>
    </source>
</evidence>
<gene>
    <name evidence="7" type="ORF">GCM10012282_43000</name>
</gene>
<dbReference type="GO" id="GO:0006865">
    <property type="term" value="P:amino acid transport"/>
    <property type="evidence" value="ECO:0007669"/>
    <property type="project" value="TreeGrafter"/>
</dbReference>
<keyword evidence="5" id="KW-0472">Membrane</keyword>
<feature type="domain" description="Solute-binding protein family 3/N-terminal" evidence="6">
    <location>
        <begin position="115"/>
        <end position="349"/>
    </location>
</feature>
<dbReference type="GO" id="GO:0030288">
    <property type="term" value="C:outer membrane-bounded periplasmic space"/>
    <property type="evidence" value="ECO:0007669"/>
    <property type="project" value="TreeGrafter"/>
</dbReference>
<dbReference type="Gene3D" id="3.40.190.10">
    <property type="entry name" value="Periplasmic binding protein-like II"/>
    <property type="match status" value="2"/>
</dbReference>
<dbReference type="PROSITE" id="PS01039">
    <property type="entry name" value="SBP_BACTERIAL_3"/>
    <property type="match status" value="1"/>
</dbReference>
<evidence type="ECO:0000256" key="3">
    <source>
        <dbReference type="ARBA" id="ARBA00022729"/>
    </source>
</evidence>
<keyword evidence="5" id="KW-1133">Transmembrane helix</keyword>
<evidence type="ECO:0000313" key="7">
    <source>
        <dbReference type="EMBL" id="GGJ41584.1"/>
    </source>
</evidence>
<name>A0A917L2J0_9ACTN</name>
<evidence type="ECO:0000256" key="2">
    <source>
        <dbReference type="ARBA" id="ARBA00022448"/>
    </source>
</evidence>
<keyword evidence="8" id="KW-1185">Reference proteome</keyword>
<keyword evidence="3" id="KW-0732">Signal</keyword>
<evidence type="ECO:0000256" key="1">
    <source>
        <dbReference type="ARBA" id="ARBA00010333"/>
    </source>
</evidence>
<comment type="similarity">
    <text evidence="1 4">Belongs to the bacterial solute-binding protein 3 family.</text>
</comment>
<dbReference type="Proteomes" id="UP000625682">
    <property type="component" value="Unassembled WGS sequence"/>
</dbReference>
<sequence>MRGGGTMNAQRLPRSPRTGLQVLRTGLRALRTGLRGWGGVGAMAAVCALAVTFALLLPLTQSHGDGSTGTGGQGVARGIQAKVAAECENPQDQSPQPSSLDGKTIEAIKARKDPRLIVGVDQNSYRWGYRDPNGGKTAELEGFDIDLVHRIAKDILGDENAVKFKAIPTNQRIPALKDGRVDMIVRTMTITCDRVKEVAFSAPYFLTGQQVLAPKSSTIKGYDKTLAGKRICSGAGSTALELLRKDRAAKKAGVASADIETVVPSQLDCLVRLQLGQVDAVVTDSALAASQAAQDPTVELKGEAFTTDYYGVAVKKGANDLAARVNRILEQYRQDGGWQASYDKWLSPTLGTKSESAKPPVPRYK</sequence>
<dbReference type="SMART" id="SM00062">
    <property type="entry name" value="PBPb"/>
    <property type="match status" value="1"/>
</dbReference>